<evidence type="ECO:0000313" key="3">
    <source>
        <dbReference type="Proteomes" id="UP001153555"/>
    </source>
</evidence>
<dbReference type="OrthoDB" id="914281at2759"/>
<dbReference type="EMBL" id="CACSLK010024271">
    <property type="protein sequence ID" value="CAA0822836.1"/>
    <property type="molecule type" value="Genomic_DNA"/>
</dbReference>
<feature type="non-terminal residue" evidence="2">
    <location>
        <position position="1"/>
    </location>
</feature>
<accession>A0A9N7RAA6</accession>
<name>A0A9N7RAA6_STRHE</name>
<dbReference type="Proteomes" id="UP001153555">
    <property type="component" value="Unassembled WGS sequence"/>
</dbReference>
<feature type="region of interest" description="Disordered" evidence="1">
    <location>
        <begin position="1"/>
        <end position="26"/>
    </location>
</feature>
<reference evidence="2" key="1">
    <citation type="submission" date="2019-12" db="EMBL/GenBank/DDBJ databases">
        <authorList>
            <person name="Scholes J."/>
        </authorList>
    </citation>
    <scope>NUCLEOTIDE SEQUENCE</scope>
</reference>
<evidence type="ECO:0000256" key="1">
    <source>
        <dbReference type="SAM" id="MobiDB-lite"/>
    </source>
</evidence>
<evidence type="ECO:0000313" key="2">
    <source>
        <dbReference type="EMBL" id="CAA0822836.1"/>
    </source>
</evidence>
<proteinExistence type="predicted"/>
<feature type="non-terminal residue" evidence="2">
    <location>
        <position position="547"/>
    </location>
</feature>
<keyword evidence="3" id="KW-1185">Reference proteome</keyword>
<protein>
    <submittedName>
        <fullName evidence="2">Uncharacterized protein</fullName>
    </submittedName>
</protein>
<gene>
    <name evidence="2" type="ORF">SHERM_20135</name>
</gene>
<feature type="compositionally biased region" description="Basic and acidic residues" evidence="1">
    <location>
        <begin position="15"/>
        <end position="26"/>
    </location>
</feature>
<dbReference type="AlphaFoldDB" id="A0A9N7RAA6"/>
<organism evidence="2 3">
    <name type="scientific">Striga hermonthica</name>
    <name type="common">Purple witchweed</name>
    <name type="synonym">Buchnera hermonthica</name>
    <dbReference type="NCBI Taxonomy" id="68872"/>
    <lineage>
        <taxon>Eukaryota</taxon>
        <taxon>Viridiplantae</taxon>
        <taxon>Streptophyta</taxon>
        <taxon>Embryophyta</taxon>
        <taxon>Tracheophyta</taxon>
        <taxon>Spermatophyta</taxon>
        <taxon>Magnoliopsida</taxon>
        <taxon>eudicotyledons</taxon>
        <taxon>Gunneridae</taxon>
        <taxon>Pentapetalae</taxon>
        <taxon>asterids</taxon>
        <taxon>lamiids</taxon>
        <taxon>Lamiales</taxon>
        <taxon>Orobanchaceae</taxon>
        <taxon>Buchnereae</taxon>
        <taxon>Striga</taxon>
    </lineage>
</organism>
<sequence length="547" mass="62911">PSARPQRACYSLHAQESHSTRPRDPRRQRLVREGLGILAHVRDTHTSARPQIPATRPYVQCPTRLPAIRASRQRPVHAASARAHRLRIARRPHLLAVRARRAHPLHPTSRPVCHSTVIRLTCRLESTKGQTYLPIRLWCSDKLHQRYSTSSQRFCYFPYKYLPPSSSPTFCRKNSRTLPYSSSSNYSTINSSALVTFRPSSRIFRTSSIKPSCVSFLYSTFTMKCLFAFCLCKCSIFLGSASKVHKGFSCVFGILLRLLDIPVYRTSPVHSLIIAPSVEPVNLARSVAKLVVLNPFCYAPAAEIDGVREYNGFPSDWELVAPTISDDFKHPPRGCFTFFVDQIMFSKDAYCLGHHVGVSFLDDIFSNITDWKKKHFFIRPAPSQYPFTNEWLTSKVKQRKLPHSSQFAGMLEELNKNVWSAHRLTKHSSLLNHVGICVDKSVPRISDPCKLSVILVYISTFYTRLNIYLFLFGWWWSWIRLILSFFFTLYIHKLYIFLPRFIFPLMLFSVSNLHVSFHILSNLETGPVELHASLIRLYISVFFFSKP</sequence>
<comment type="caution">
    <text evidence="2">The sequence shown here is derived from an EMBL/GenBank/DDBJ whole genome shotgun (WGS) entry which is preliminary data.</text>
</comment>